<keyword evidence="4" id="KW-1185">Reference proteome</keyword>
<feature type="signal peptide" evidence="2">
    <location>
        <begin position="1"/>
        <end position="23"/>
    </location>
</feature>
<proteinExistence type="predicted"/>
<dbReference type="AlphaFoldDB" id="A0A1I2N6S9"/>
<dbReference type="RefSeq" id="WP_177195709.1">
    <property type="nucleotide sequence ID" value="NZ_FOOH01000019.1"/>
</dbReference>
<keyword evidence="2" id="KW-0732">Signal</keyword>
<feature type="compositionally biased region" description="Acidic residues" evidence="1">
    <location>
        <begin position="28"/>
        <end position="46"/>
    </location>
</feature>
<name>A0A1I2N6S9_9FLAO</name>
<dbReference type="PROSITE" id="PS51257">
    <property type="entry name" value="PROKAR_LIPOPROTEIN"/>
    <property type="match status" value="1"/>
</dbReference>
<evidence type="ECO:0000313" key="3">
    <source>
        <dbReference type="EMBL" id="SFF99564.1"/>
    </source>
</evidence>
<gene>
    <name evidence="3" type="ORF">SAMN04488033_11918</name>
</gene>
<reference evidence="4" key="1">
    <citation type="submission" date="2016-10" db="EMBL/GenBank/DDBJ databases">
        <authorList>
            <person name="Varghese N."/>
            <person name="Submissions S."/>
        </authorList>
    </citation>
    <scope>NUCLEOTIDE SEQUENCE [LARGE SCALE GENOMIC DNA]</scope>
    <source>
        <strain evidence="4">DSM 23515</strain>
    </source>
</reference>
<evidence type="ECO:0000256" key="1">
    <source>
        <dbReference type="SAM" id="MobiDB-lite"/>
    </source>
</evidence>
<evidence type="ECO:0000256" key="2">
    <source>
        <dbReference type="SAM" id="SignalP"/>
    </source>
</evidence>
<protein>
    <submittedName>
        <fullName evidence="3">Uncharacterized protein</fullName>
    </submittedName>
</protein>
<evidence type="ECO:0000313" key="4">
    <source>
        <dbReference type="Proteomes" id="UP000199116"/>
    </source>
</evidence>
<feature type="region of interest" description="Disordered" evidence="1">
    <location>
        <begin position="28"/>
        <end position="63"/>
    </location>
</feature>
<feature type="region of interest" description="Disordered" evidence="1">
    <location>
        <begin position="256"/>
        <end position="284"/>
    </location>
</feature>
<feature type="chain" id="PRO_5011589370" evidence="2">
    <location>
        <begin position="24"/>
        <end position="284"/>
    </location>
</feature>
<dbReference type="EMBL" id="FOOH01000019">
    <property type="protein sequence ID" value="SFF99564.1"/>
    <property type="molecule type" value="Genomic_DNA"/>
</dbReference>
<accession>A0A1I2N6S9</accession>
<organism evidence="3 4">
    <name type="scientific">Salegentibacter agarivorans</name>
    <dbReference type="NCBI Taxonomy" id="345907"/>
    <lineage>
        <taxon>Bacteria</taxon>
        <taxon>Pseudomonadati</taxon>
        <taxon>Bacteroidota</taxon>
        <taxon>Flavobacteriia</taxon>
        <taxon>Flavobacteriales</taxon>
        <taxon>Flavobacteriaceae</taxon>
        <taxon>Salegentibacter</taxon>
    </lineage>
</organism>
<feature type="compositionally biased region" description="Low complexity" evidence="1">
    <location>
        <begin position="271"/>
        <end position="284"/>
    </location>
</feature>
<dbReference type="Proteomes" id="UP000199116">
    <property type="component" value="Unassembled WGS sequence"/>
</dbReference>
<sequence>MKNLESFYRLVFALLLVFSLSTACSNDDDVDEVDDVTDDLTDDINGSDDGNGNGDGNGEPDPDAAAVFVLIDEESIDNGNEPNDFSETDVNDDISEIGQREVLAYFNENTGEEITLYTGQTGDEAWFVLKEIPSSWDEAGPNESGARNFMEAGPGLGQDESEDLLDEVPDVTPLRATGLSMLTGQTIIAVVYDSDISINYDPLVGNLQGENLGVVAFEVLNVTERTDGSDSDLPSVNIRILEYAAVEALGLNLFSNAPTPESSSEPEDTTPPETIPDIELSPAE</sequence>